<gene>
    <name evidence="1" type="ORF">LMG27198_32830</name>
</gene>
<evidence type="ECO:0000313" key="1">
    <source>
        <dbReference type="EMBL" id="GLI94291.1"/>
    </source>
</evidence>
<dbReference type="Proteomes" id="UP001144323">
    <property type="component" value="Unassembled WGS sequence"/>
</dbReference>
<keyword evidence="2" id="KW-1185">Reference proteome</keyword>
<dbReference type="EMBL" id="BSEC01000001">
    <property type="protein sequence ID" value="GLI94291.1"/>
    <property type="molecule type" value="Genomic_DNA"/>
</dbReference>
<comment type="caution">
    <text evidence="1">The sequence shown here is derived from an EMBL/GenBank/DDBJ whole genome shotgun (WGS) entry which is preliminary data.</text>
</comment>
<dbReference type="AlphaFoldDB" id="A0A9W6GWM2"/>
<accession>A0A9W6GWM2</accession>
<organism evidence="1 2">
    <name type="scientific">Methylocystis echinoides</name>
    <dbReference type="NCBI Taxonomy" id="29468"/>
    <lineage>
        <taxon>Bacteria</taxon>
        <taxon>Pseudomonadati</taxon>
        <taxon>Pseudomonadota</taxon>
        <taxon>Alphaproteobacteria</taxon>
        <taxon>Hyphomicrobiales</taxon>
        <taxon>Methylocystaceae</taxon>
        <taxon>Methylocystis</taxon>
    </lineage>
</organism>
<name>A0A9W6GWM2_9HYPH</name>
<evidence type="ECO:0000313" key="2">
    <source>
        <dbReference type="Proteomes" id="UP001144323"/>
    </source>
</evidence>
<dbReference type="RefSeq" id="WP_281804295.1">
    <property type="nucleotide sequence ID" value="NZ_BSEC01000001.1"/>
</dbReference>
<reference evidence="1" key="1">
    <citation type="journal article" date="2023" name="Int. J. Syst. Evol. Microbiol.">
        <title>Methylocystis iwaonis sp. nov., a type II methane-oxidizing bacterium from surface soil of a rice paddy field in Japan, and emended description of the genus Methylocystis (ex Whittenbury et al. 1970) Bowman et al. 1993.</title>
        <authorList>
            <person name="Kaise H."/>
            <person name="Sawadogo J.B."/>
            <person name="Alam M.S."/>
            <person name="Ueno C."/>
            <person name="Dianou D."/>
            <person name="Shinjo R."/>
            <person name="Asakawa S."/>
        </authorList>
    </citation>
    <scope>NUCLEOTIDE SEQUENCE</scope>
    <source>
        <strain evidence="1">LMG27198</strain>
    </source>
</reference>
<protein>
    <submittedName>
        <fullName evidence="1">Uncharacterized protein</fullName>
    </submittedName>
</protein>
<proteinExistence type="predicted"/>
<sequence>MEREISFSGAFPVVARSTMRPGGWHIGFLCPNCRLHFAVMEDPTESGAVTLSGPARFQATCPHCKQEREYRVADMVVFEAAQGGPTSSA</sequence>